<dbReference type="HOGENOM" id="CLU_2662143_0_0_2"/>
<gene>
    <name evidence="1" type="ORF">NADRNF5_1450</name>
</gene>
<name>A0A0D5C3J4_9ARCH</name>
<sequence length="75" mass="8400">MDLLTRKLPKAILFSLAKTTPPSKVIPTAVAPGIYIDIFQIILPHNKGLSTFYAQVIGKIIIVKQSDYHDDYSRD</sequence>
<reference evidence="1 2" key="2">
    <citation type="journal article" date="2016" name="ISME J.">
        <title>Physiological and genomic characterization of two novel marine thaumarchaeal strains indicates niche differentiation.</title>
        <authorList>
            <person name="Bayer B."/>
            <person name="Vojvoda J."/>
            <person name="Offre P."/>
            <person name="Alves R.J."/>
            <person name="Elisabeth N.H."/>
            <person name="Garcia J.A."/>
            <person name="Volland J.M."/>
            <person name="Srivastava A."/>
            <person name="Schleper C."/>
            <person name="Herndl G.J."/>
        </authorList>
    </citation>
    <scope>NUCLEOTIDE SEQUENCE [LARGE SCALE GENOMIC DNA]</scope>
    <source>
        <strain evidence="1 2">NF5</strain>
    </source>
</reference>
<dbReference type="EMBL" id="CP011070">
    <property type="protein sequence ID" value="AJW71133.1"/>
    <property type="molecule type" value="Genomic_DNA"/>
</dbReference>
<dbReference type="STRING" id="1580092.NADRNF5_1450"/>
<accession>A0A0D5C3J4</accession>
<keyword evidence="2" id="KW-1185">Reference proteome</keyword>
<protein>
    <submittedName>
        <fullName evidence="1">Uncharacterized protein</fullName>
    </submittedName>
</protein>
<evidence type="ECO:0000313" key="2">
    <source>
        <dbReference type="Proteomes" id="UP000032408"/>
    </source>
</evidence>
<evidence type="ECO:0000313" key="1">
    <source>
        <dbReference type="EMBL" id="AJW71133.1"/>
    </source>
</evidence>
<reference evidence="2" key="1">
    <citation type="submission" date="2015-03" db="EMBL/GenBank/DDBJ databases">
        <title>Characterization of two novel Thaumarchaeota isolated from the Northern Adriatic Sea.</title>
        <authorList>
            <person name="Bayer B."/>
            <person name="Vojvoda J."/>
            <person name="Offre P."/>
            <person name="Srivastava A."/>
            <person name="Elisabeth N."/>
            <person name="Garcia J.A.L."/>
            <person name="Schleper C."/>
            <person name="Herndl G.J."/>
        </authorList>
    </citation>
    <scope>NUCLEOTIDE SEQUENCE [LARGE SCALE GENOMIC DNA]</scope>
    <source>
        <strain evidence="2">NF5</strain>
    </source>
</reference>
<dbReference type="Proteomes" id="UP000032408">
    <property type="component" value="Chromosome"/>
</dbReference>
<dbReference type="AlphaFoldDB" id="A0A0D5C3J4"/>
<dbReference type="KEGG" id="nin:NADRNF5_1450"/>
<organism evidence="1 2">
    <name type="scientific">Nitrosopumilus adriaticus</name>
    <dbReference type="NCBI Taxonomy" id="1580092"/>
    <lineage>
        <taxon>Archaea</taxon>
        <taxon>Nitrososphaerota</taxon>
        <taxon>Nitrososphaeria</taxon>
        <taxon>Nitrosopumilales</taxon>
        <taxon>Nitrosopumilaceae</taxon>
        <taxon>Nitrosopumilus</taxon>
    </lineage>
</organism>
<proteinExistence type="predicted"/>